<dbReference type="GO" id="GO:0004252">
    <property type="term" value="F:serine-type endopeptidase activity"/>
    <property type="evidence" value="ECO:0007669"/>
    <property type="project" value="InterPro"/>
</dbReference>
<dbReference type="Gene3D" id="2.40.10.10">
    <property type="entry name" value="Trypsin-like serine proteases"/>
    <property type="match status" value="2"/>
</dbReference>
<evidence type="ECO:0000256" key="2">
    <source>
        <dbReference type="SAM" id="SignalP"/>
    </source>
</evidence>
<gene>
    <name evidence="3" type="ORF">CENDO_08025</name>
</gene>
<feature type="region of interest" description="Disordered" evidence="1">
    <location>
        <begin position="39"/>
        <end position="89"/>
    </location>
</feature>
<feature type="signal peptide" evidence="2">
    <location>
        <begin position="1"/>
        <end position="21"/>
    </location>
</feature>
<dbReference type="PROSITE" id="PS00134">
    <property type="entry name" value="TRYPSIN_HIS"/>
    <property type="match status" value="1"/>
</dbReference>
<name>A0A4P7QGZ1_9CORY</name>
<dbReference type="PROSITE" id="PS51257">
    <property type="entry name" value="PROKAR_LIPOPROTEIN"/>
    <property type="match status" value="1"/>
</dbReference>
<evidence type="ECO:0000256" key="1">
    <source>
        <dbReference type="SAM" id="MobiDB-lite"/>
    </source>
</evidence>
<dbReference type="GO" id="GO:0006508">
    <property type="term" value="P:proteolysis"/>
    <property type="evidence" value="ECO:0007669"/>
    <property type="project" value="InterPro"/>
</dbReference>
<dbReference type="RefSeq" id="WP_246014231.1">
    <property type="nucleotide sequence ID" value="NZ_CP039247.1"/>
</dbReference>
<evidence type="ECO:0008006" key="5">
    <source>
        <dbReference type="Google" id="ProtNLM"/>
    </source>
</evidence>
<protein>
    <recommendedName>
        <fullName evidence="5">Trypsin</fullName>
    </recommendedName>
</protein>
<dbReference type="EMBL" id="CP039247">
    <property type="protein sequence ID" value="QCB28879.1"/>
    <property type="molecule type" value="Genomic_DNA"/>
</dbReference>
<dbReference type="InterPro" id="IPR043504">
    <property type="entry name" value="Peptidase_S1_PA_chymotrypsin"/>
</dbReference>
<dbReference type="InterPro" id="IPR009003">
    <property type="entry name" value="Peptidase_S1_PA"/>
</dbReference>
<dbReference type="KEGG" id="cee:CENDO_08025"/>
<dbReference type="Proteomes" id="UP000296352">
    <property type="component" value="Chromosome"/>
</dbReference>
<dbReference type="InterPro" id="IPR033116">
    <property type="entry name" value="TRYPSIN_SER"/>
</dbReference>
<dbReference type="PROSITE" id="PS00135">
    <property type="entry name" value="TRYPSIN_SER"/>
    <property type="match status" value="1"/>
</dbReference>
<feature type="chain" id="PRO_5039519722" description="Trypsin" evidence="2">
    <location>
        <begin position="22"/>
        <end position="322"/>
    </location>
</feature>
<sequence length="322" mass="33279" precursor="true">MRMACAAALAAVAAAAASACAPMDARVAAPETMGVVDGGDAAGAKAPERAGRTAEASPSVTKGAQSSVESADRAGMSRPEGNIVAPSDAPLPPGAALDISSTYPTPGESFNFNVCTAAYSFTLEDGRSIGVTASHCARQGDLVWAGAADGEFIFPAEPIGEVIHSDLYAVNSNKLDVAFIELNDNAQWATYHFTRQMETQFAAGLDELPNRVCKLGRSTGQTCGEVTHYSQLGRLHSPDGELESSAARAAVCGRTGDSGGPVFGTVDGREVIVGLVSGTTEKLEEHQTCETAGQGMEMSFTTTTDVQHVVEEVLGVRVASYN</sequence>
<accession>A0A4P7QGZ1</accession>
<dbReference type="SUPFAM" id="SSF50494">
    <property type="entry name" value="Trypsin-like serine proteases"/>
    <property type="match status" value="1"/>
</dbReference>
<keyword evidence="4" id="KW-1185">Reference proteome</keyword>
<keyword evidence="2" id="KW-0732">Signal</keyword>
<evidence type="ECO:0000313" key="3">
    <source>
        <dbReference type="EMBL" id="QCB28879.1"/>
    </source>
</evidence>
<dbReference type="InterPro" id="IPR018114">
    <property type="entry name" value="TRYPSIN_HIS"/>
</dbReference>
<reference evidence="3 4" key="1">
    <citation type="submission" date="2019-04" db="EMBL/GenBank/DDBJ databases">
        <title>Corynebacterium endometrii sp. nov., isolated from the uterus of a cow with endometritis.</title>
        <authorList>
            <person name="Ballas P."/>
            <person name="Ruckert C."/>
            <person name="Wagener K."/>
            <person name="Drillich M."/>
            <person name="Kaempfer P."/>
            <person name="Busse H.-J."/>
            <person name="Ehling-Schulz M."/>
        </authorList>
    </citation>
    <scope>NUCLEOTIDE SEQUENCE [LARGE SCALE GENOMIC DNA]</scope>
    <source>
        <strain evidence="3 4">LMM-1653</strain>
    </source>
</reference>
<organism evidence="3 4">
    <name type="scientific">Corynebacterium endometrii</name>
    <dbReference type="NCBI Taxonomy" id="2488819"/>
    <lineage>
        <taxon>Bacteria</taxon>
        <taxon>Bacillati</taxon>
        <taxon>Actinomycetota</taxon>
        <taxon>Actinomycetes</taxon>
        <taxon>Mycobacteriales</taxon>
        <taxon>Corynebacteriaceae</taxon>
        <taxon>Corynebacterium</taxon>
    </lineage>
</organism>
<dbReference type="AlphaFoldDB" id="A0A4P7QGZ1"/>
<feature type="compositionally biased region" description="Polar residues" evidence="1">
    <location>
        <begin position="56"/>
        <end position="69"/>
    </location>
</feature>
<evidence type="ECO:0000313" key="4">
    <source>
        <dbReference type="Proteomes" id="UP000296352"/>
    </source>
</evidence>
<proteinExistence type="predicted"/>